<dbReference type="AlphaFoldDB" id="A0A5C5ZS60"/>
<feature type="signal peptide" evidence="1">
    <location>
        <begin position="1"/>
        <end position="19"/>
    </location>
</feature>
<gene>
    <name evidence="2" type="ORF">Mal64_03070</name>
</gene>
<sequence precursor="true">MISRRSILSLLLLSSLLGAPGCGESTVENATLKVAETIAPETLLDAIAAEEQQAEKAAAEAPVETTIEQQLAAYEPPFPERVSLFTPPMGAARNARRAGSDRAESVELLGFASVDGPVVVLQIDGVVMPLAIGDEHDGVQVLSAAPPRAVLQRGRNRWTASIQ</sequence>
<comment type="caution">
    <text evidence="2">The sequence shown here is derived from an EMBL/GenBank/DDBJ whole genome shotgun (WGS) entry which is preliminary data.</text>
</comment>
<reference evidence="2 3" key="1">
    <citation type="submission" date="2019-02" db="EMBL/GenBank/DDBJ databases">
        <title>Deep-cultivation of Planctomycetes and their phenomic and genomic characterization uncovers novel biology.</title>
        <authorList>
            <person name="Wiegand S."/>
            <person name="Jogler M."/>
            <person name="Boedeker C."/>
            <person name="Pinto D."/>
            <person name="Vollmers J."/>
            <person name="Rivas-Marin E."/>
            <person name="Kohn T."/>
            <person name="Peeters S.H."/>
            <person name="Heuer A."/>
            <person name="Rast P."/>
            <person name="Oberbeckmann S."/>
            <person name="Bunk B."/>
            <person name="Jeske O."/>
            <person name="Meyerdierks A."/>
            <person name="Storesund J.E."/>
            <person name="Kallscheuer N."/>
            <person name="Luecker S."/>
            <person name="Lage O.M."/>
            <person name="Pohl T."/>
            <person name="Merkel B.J."/>
            <person name="Hornburger P."/>
            <person name="Mueller R.-W."/>
            <person name="Bruemmer F."/>
            <person name="Labrenz M."/>
            <person name="Spormann A.M."/>
            <person name="Op Den Camp H."/>
            <person name="Overmann J."/>
            <person name="Amann R."/>
            <person name="Jetten M.S.M."/>
            <person name="Mascher T."/>
            <person name="Medema M.H."/>
            <person name="Devos D.P."/>
            <person name="Kaster A.-K."/>
            <person name="Ovreas L."/>
            <person name="Rohde M."/>
            <person name="Galperin M.Y."/>
            <person name="Jogler C."/>
        </authorList>
    </citation>
    <scope>NUCLEOTIDE SEQUENCE [LARGE SCALE GENOMIC DNA]</scope>
    <source>
        <strain evidence="2 3">Mal64</strain>
    </source>
</reference>
<dbReference type="Proteomes" id="UP000315440">
    <property type="component" value="Unassembled WGS sequence"/>
</dbReference>
<organism evidence="2 3">
    <name type="scientific">Pseudobythopirellula maris</name>
    <dbReference type="NCBI Taxonomy" id="2527991"/>
    <lineage>
        <taxon>Bacteria</taxon>
        <taxon>Pseudomonadati</taxon>
        <taxon>Planctomycetota</taxon>
        <taxon>Planctomycetia</taxon>
        <taxon>Pirellulales</taxon>
        <taxon>Lacipirellulaceae</taxon>
        <taxon>Pseudobythopirellula</taxon>
    </lineage>
</organism>
<dbReference type="EMBL" id="SJPQ01000001">
    <property type="protein sequence ID" value="TWT89925.1"/>
    <property type="molecule type" value="Genomic_DNA"/>
</dbReference>
<accession>A0A5C5ZS60</accession>
<feature type="chain" id="PRO_5022708309" evidence="1">
    <location>
        <begin position="20"/>
        <end position="163"/>
    </location>
</feature>
<keyword evidence="1" id="KW-0732">Signal</keyword>
<evidence type="ECO:0000313" key="2">
    <source>
        <dbReference type="EMBL" id="TWT89925.1"/>
    </source>
</evidence>
<evidence type="ECO:0000256" key="1">
    <source>
        <dbReference type="SAM" id="SignalP"/>
    </source>
</evidence>
<dbReference type="RefSeq" id="WP_146396038.1">
    <property type="nucleotide sequence ID" value="NZ_SJPQ01000001.1"/>
</dbReference>
<dbReference type="OrthoDB" id="288135at2"/>
<proteinExistence type="predicted"/>
<name>A0A5C5ZS60_9BACT</name>
<evidence type="ECO:0000313" key="3">
    <source>
        <dbReference type="Proteomes" id="UP000315440"/>
    </source>
</evidence>
<protein>
    <submittedName>
        <fullName evidence="2">Uncharacterized protein</fullName>
    </submittedName>
</protein>
<keyword evidence="3" id="KW-1185">Reference proteome</keyword>